<keyword evidence="1" id="KW-0732">Signal</keyword>
<organism evidence="2 3">
    <name type="scientific">Hymenobacter lucidus</name>
    <dbReference type="NCBI Taxonomy" id="2880930"/>
    <lineage>
        <taxon>Bacteria</taxon>
        <taxon>Pseudomonadati</taxon>
        <taxon>Bacteroidota</taxon>
        <taxon>Cytophagia</taxon>
        <taxon>Cytophagales</taxon>
        <taxon>Hymenobacteraceae</taxon>
        <taxon>Hymenobacter</taxon>
    </lineage>
</organism>
<dbReference type="RefSeq" id="WP_226174089.1">
    <property type="nucleotide sequence ID" value="NZ_JAJADR010000002.1"/>
</dbReference>
<dbReference type="PROSITE" id="PS51257">
    <property type="entry name" value="PROKAR_LIPOPROTEIN"/>
    <property type="match status" value="1"/>
</dbReference>
<sequence length="189" mass="20719">MFRTLKIGTAAALLGLSGLLTSCLEAPEYPTSPRIEFKEIVVDRYDFGTGYTPVDTVRLTINFTDGDGDLGLSINGDKDAPYQPTNPDGSYNRNTHNYFITPYKRTDPNGAFQAVATGSTSEYNSRFPPLFSADAKPGPLKGTLTLTTPFFLGSPFRPGDEVRFEVSIMDRALNESNKITTASYIVKPR</sequence>
<accession>A0ABS8AS37</accession>
<keyword evidence="3" id="KW-1185">Reference proteome</keyword>
<feature type="chain" id="PRO_5046153624" description="DUF4625 domain-containing protein" evidence="1">
    <location>
        <begin position="27"/>
        <end position="189"/>
    </location>
</feature>
<name>A0ABS8AS37_9BACT</name>
<gene>
    <name evidence="2" type="ORF">LGH74_07530</name>
</gene>
<protein>
    <recommendedName>
        <fullName evidence="4">DUF4625 domain-containing protein</fullName>
    </recommendedName>
</protein>
<reference evidence="2" key="1">
    <citation type="submission" date="2021-10" db="EMBL/GenBank/DDBJ databases">
        <authorList>
            <person name="Dean J.D."/>
            <person name="Kim M.K."/>
            <person name="Newey C.N."/>
            <person name="Stoker T.S."/>
            <person name="Thompson D.W."/>
            <person name="Grose J.H."/>
        </authorList>
    </citation>
    <scope>NUCLEOTIDE SEQUENCE</scope>
    <source>
        <strain evidence="2">BT178</strain>
    </source>
</reference>
<proteinExistence type="predicted"/>
<comment type="caution">
    <text evidence="2">The sequence shown here is derived from an EMBL/GenBank/DDBJ whole genome shotgun (WGS) entry which is preliminary data.</text>
</comment>
<evidence type="ECO:0008006" key="4">
    <source>
        <dbReference type="Google" id="ProtNLM"/>
    </source>
</evidence>
<dbReference type="EMBL" id="JAJADR010000002">
    <property type="protein sequence ID" value="MCB2407822.1"/>
    <property type="molecule type" value="Genomic_DNA"/>
</dbReference>
<feature type="signal peptide" evidence="1">
    <location>
        <begin position="1"/>
        <end position="26"/>
    </location>
</feature>
<evidence type="ECO:0000256" key="1">
    <source>
        <dbReference type="SAM" id="SignalP"/>
    </source>
</evidence>
<evidence type="ECO:0000313" key="3">
    <source>
        <dbReference type="Proteomes" id="UP001165296"/>
    </source>
</evidence>
<dbReference type="Proteomes" id="UP001165296">
    <property type="component" value="Unassembled WGS sequence"/>
</dbReference>
<evidence type="ECO:0000313" key="2">
    <source>
        <dbReference type="EMBL" id="MCB2407822.1"/>
    </source>
</evidence>